<comment type="similarity">
    <text evidence="2">Belongs to the MreD family.</text>
</comment>
<dbReference type="GO" id="GO:0005886">
    <property type="term" value="C:plasma membrane"/>
    <property type="evidence" value="ECO:0007669"/>
    <property type="project" value="UniProtKB-SubCell"/>
</dbReference>
<feature type="transmembrane region" description="Helical" evidence="8">
    <location>
        <begin position="79"/>
        <end position="96"/>
    </location>
</feature>
<evidence type="ECO:0000256" key="4">
    <source>
        <dbReference type="ARBA" id="ARBA00022692"/>
    </source>
</evidence>
<dbReference type="AlphaFoldDB" id="A0A7X3INC8"/>
<evidence type="ECO:0000256" key="1">
    <source>
        <dbReference type="ARBA" id="ARBA00004651"/>
    </source>
</evidence>
<accession>A0A7X3INC8</accession>
<organism evidence="9 10">
    <name type="scientific">Paenibacillus dendrobii</name>
    <dbReference type="NCBI Taxonomy" id="2691084"/>
    <lineage>
        <taxon>Bacteria</taxon>
        <taxon>Bacillati</taxon>
        <taxon>Bacillota</taxon>
        <taxon>Bacilli</taxon>
        <taxon>Bacillales</taxon>
        <taxon>Paenibacillaceae</taxon>
        <taxon>Paenibacillus</taxon>
    </lineage>
</organism>
<evidence type="ECO:0000256" key="2">
    <source>
        <dbReference type="ARBA" id="ARBA00007776"/>
    </source>
</evidence>
<dbReference type="Proteomes" id="UP000460318">
    <property type="component" value="Unassembled WGS sequence"/>
</dbReference>
<name>A0A7X3INC8_9BACL</name>
<keyword evidence="7 8" id="KW-0472">Membrane</keyword>
<reference evidence="9 10" key="1">
    <citation type="submission" date="2019-12" db="EMBL/GenBank/DDBJ databases">
        <title>Paenibacillus sp. nov., an endophytic bacterium isolated from the stem of Dendrobium.</title>
        <authorList>
            <person name="Zhao R."/>
        </authorList>
    </citation>
    <scope>NUCLEOTIDE SEQUENCE [LARGE SCALE GENOMIC DNA]</scope>
    <source>
        <strain evidence="9 10">HJL G12</strain>
    </source>
</reference>
<comment type="subcellular location">
    <subcellularLocation>
        <location evidence="1">Cell membrane</location>
        <topology evidence="1">Multi-pass membrane protein</topology>
    </subcellularLocation>
</comment>
<dbReference type="GO" id="GO:0008360">
    <property type="term" value="P:regulation of cell shape"/>
    <property type="evidence" value="ECO:0007669"/>
    <property type="project" value="UniProtKB-KW"/>
</dbReference>
<evidence type="ECO:0000313" key="9">
    <source>
        <dbReference type="EMBL" id="MWV46723.1"/>
    </source>
</evidence>
<feature type="transmembrane region" description="Helical" evidence="8">
    <location>
        <begin position="138"/>
        <end position="159"/>
    </location>
</feature>
<dbReference type="RefSeq" id="WP_160500329.1">
    <property type="nucleotide sequence ID" value="NZ_WUBI01000005.1"/>
</dbReference>
<dbReference type="InterPro" id="IPR007227">
    <property type="entry name" value="Cell_shape_determining_MreD"/>
</dbReference>
<keyword evidence="3" id="KW-1003">Cell membrane</keyword>
<evidence type="ECO:0000256" key="8">
    <source>
        <dbReference type="SAM" id="Phobius"/>
    </source>
</evidence>
<evidence type="ECO:0000256" key="3">
    <source>
        <dbReference type="ARBA" id="ARBA00022475"/>
    </source>
</evidence>
<evidence type="ECO:0000256" key="7">
    <source>
        <dbReference type="ARBA" id="ARBA00023136"/>
    </source>
</evidence>
<dbReference type="NCBIfam" id="TIGR03426">
    <property type="entry name" value="shape_MreD"/>
    <property type="match status" value="1"/>
</dbReference>
<evidence type="ECO:0000256" key="5">
    <source>
        <dbReference type="ARBA" id="ARBA00022960"/>
    </source>
</evidence>
<keyword evidence="4 8" id="KW-0812">Transmembrane</keyword>
<gene>
    <name evidence="9" type="primary">mreD</name>
    <name evidence="9" type="ORF">GRF59_24240</name>
</gene>
<sequence>MVVRKQVLVLLLFLLFILQGTIVPWLLPFSWQNVIMPNLVFIVLLFVSVYHHRHTALVLGIIFGLIHDVVFYGDMIGTYSLVMGFSTYIMGFIFRAPRAPMPLMMTVVILGSLLFDSMLFAIYRVFSLTQVSYDWNLLHHILPDLVVHFVFGLIIYVPLRKQLEKIARREKKEKAA</sequence>
<evidence type="ECO:0000313" key="10">
    <source>
        <dbReference type="Proteomes" id="UP000460318"/>
    </source>
</evidence>
<feature type="transmembrane region" description="Helical" evidence="8">
    <location>
        <begin position="103"/>
        <end position="126"/>
    </location>
</feature>
<feature type="transmembrane region" description="Helical" evidence="8">
    <location>
        <begin position="56"/>
        <end position="73"/>
    </location>
</feature>
<comment type="caution">
    <text evidence="9">The sequence shown here is derived from an EMBL/GenBank/DDBJ whole genome shotgun (WGS) entry which is preliminary data.</text>
</comment>
<dbReference type="EMBL" id="WUBI01000005">
    <property type="protein sequence ID" value="MWV46723.1"/>
    <property type="molecule type" value="Genomic_DNA"/>
</dbReference>
<keyword evidence="5" id="KW-0133">Cell shape</keyword>
<dbReference type="Pfam" id="PF04093">
    <property type="entry name" value="MreD"/>
    <property type="match status" value="1"/>
</dbReference>
<keyword evidence="6 8" id="KW-1133">Transmembrane helix</keyword>
<proteinExistence type="inferred from homology"/>
<feature type="transmembrane region" description="Helical" evidence="8">
    <location>
        <begin position="30"/>
        <end position="49"/>
    </location>
</feature>
<keyword evidence="10" id="KW-1185">Reference proteome</keyword>
<evidence type="ECO:0000256" key="6">
    <source>
        <dbReference type="ARBA" id="ARBA00022989"/>
    </source>
</evidence>
<protein>
    <submittedName>
        <fullName evidence="9">Rod shape-determining protein MreD</fullName>
    </submittedName>
</protein>